<accession>A0AAP0QIS2</accession>
<gene>
    <name evidence="2" type="ORF">WN944_004589</name>
</gene>
<dbReference type="AlphaFoldDB" id="A0AAP0QIS2"/>
<evidence type="ECO:0000256" key="1">
    <source>
        <dbReference type="SAM" id="SignalP"/>
    </source>
</evidence>
<dbReference type="Proteomes" id="UP001428341">
    <property type="component" value="Unassembled WGS sequence"/>
</dbReference>
<dbReference type="EMBL" id="JBCGBO010000006">
    <property type="protein sequence ID" value="KAK9193888.1"/>
    <property type="molecule type" value="Genomic_DNA"/>
</dbReference>
<evidence type="ECO:0000313" key="3">
    <source>
        <dbReference type="Proteomes" id="UP001428341"/>
    </source>
</evidence>
<evidence type="ECO:0000313" key="2">
    <source>
        <dbReference type="EMBL" id="KAK9193888.1"/>
    </source>
</evidence>
<comment type="caution">
    <text evidence="2">The sequence shown here is derived from an EMBL/GenBank/DDBJ whole genome shotgun (WGS) entry which is preliminary data.</text>
</comment>
<protein>
    <submittedName>
        <fullName evidence="2">Uncharacterized protein</fullName>
    </submittedName>
</protein>
<feature type="chain" id="PRO_5042844983" evidence="1">
    <location>
        <begin position="38"/>
        <end position="157"/>
    </location>
</feature>
<sequence>MGFTVVLQASRTCNQMKACLNLLLQFAIVWILDEVGASGNTKADDQICACNFETSSRLCQFSSIAYILKEAMSSLPKVFASKLGIPFSNLAKPSSSRFETLIQFSTSELYSNHHCWFLEASERHIRIAISHDPLAAPARLAVLAVLHLIISQNRMNS</sequence>
<proteinExistence type="predicted"/>
<feature type="signal peptide" evidence="1">
    <location>
        <begin position="1"/>
        <end position="37"/>
    </location>
</feature>
<keyword evidence="1" id="KW-0732">Signal</keyword>
<organism evidence="2 3">
    <name type="scientific">Citrus x changshan-huyou</name>
    <dbReference type="NCBI Taxonomy" id="2935761"/>
    <lineage>
        <taxon>Eukaryota</taxon>
        <taxon>Viridiplantae</taxon>
        <taxon>Streptophyta</taxon>
        <taxon>Embryophyta</taxon>
        <taxon>Tracheophyta</taxon>
        <taxon>Spermatophyta</taxon>
        <taxon>Magnoliopsida</taxon>
        <taxon>eudicotyledons</taxon>
        <taxon>Gunneridae</taxon>
        <taxon>Pentapetalae</taxon>
        <taxon>rosids</taxon>
        <taxon>malvids</taxon>
        <taxon>Sapindales</taxon>
        <taxon>Rutaceae</taxon>
        <taxon>Aurantioideae</taxon>
        <taxon>Citrus</taxon>
    </lineage>
</organism>
<reference evidence="2 3" key="1">
    <citation type="submission" date="2024-05" db="EMBL/GenBank/DDBJ databases">
        <title>Haplotype-resolved chromosome-level genome assembly of Huyou (Citrus changshanensis).</title>
        <authorList>
            <person name="Miao C."/>
            <person name="Chen W."/>
            <person name="Wu Y."/>
            <person name="Wang L."/>
            <person name="Zhao S."/>
            <person name="Grierson D."/>
            <person name="Xu C."/>
            <person name="Chen K."/>
        </authorList>
    </citation>
    <scope>NUCLEOTIDE SEQUENCE [LARGE SCALE GENOMIC DNA]</scope>
    <source>
        <strain evidence="2">01-14</strain>
        <tissue evidence="2">Leaf</tissue>
    </source>
</reference>
<name>A0AAP0QIS2_9ROSI</name>
<keyword evidence="3" id="KW-1185">Reference proteome</keyword>